<dbReference type="Proteomes" id="UP000490939">
    <property type="component" value="Unassembled WGS sequence"/>
</dbReference>
<evidence type="ECO:0000256" key="2">
    <source>
        <dbReference type="ARBA" id="ARBA00006730"/>
    </source>
</evidence>
<proteinExistence type="inferred from homology"/>
<dbReference type="GO" id="GO:0071949">
    <property type="term" value="F:FAD binding"/>
    <property type="evidence" value="ECO:0007669"/>
    <property type="project" value="InterPro"/>
</dbReference>
<protein>
    <recommendedName>
        <fullName evidence="7">FAD dependent oxidoreductase domain-containing protein</fullName>
    </recommendedName>
</protein>
<evidence type="ECO:0000259" key="7">
    <source>
        <dbReference type="Pfam" id="PF01266"/>
    </source>
</evidence>
<keyword evidence="5" id="KW-0560">Oxidoreductase</keyword>
<reference evidence="8 9" key="1">
    <citation type="submission" date="2019-07" db="EMBL/GenBank/DDBJ databases">
        <title>Venturia inaequalis Genome Resource.</title>
        <authorList>
            <person name="Lichtner F.J."/>
        </authorList>
    </citation>
    <scope>NUCLEOTIDE SEQUENCE [LARGE SCALE GENOMIC DNA]</scope>
    <source>
        <strain evidence="8 9">DMI_063113</strain>
    </source>
</reference>
<organism evidence="8 9">
    <name type="scientific">Venturia inaequalis</name>
    <name type="common">Apple scab fungus</name>
    <dbReference type="NCBI Taxonomy" id="5025"/>
    <lineage>
        <taxon>Eukaryota</taxon>
        <taxon>Fungi</taxon>
        <taxon>Dikarya</taxon>
        <taxon>Ascomycota</taxon>
        <taxon>Pezizomycotina</taxon>
        <taxon>Dothideomycetes</taxon>
        <taxon>Pleosporomycetidae</taxon>
        <taxon>Venturiales</taxon>
        <taxon>Venturiaceae</taxon>
        <taxon>Venturia</taxon>
    </lineage>
</organism>
<sequence>MFPLLLTIALSFLPLTNAYSPRDAPNALNRAQSTQTQPNTPTAPITLANATFTQLIDHKNPSLGTFEQFYYYSAQYWAGPGSPIVLFTPGEVNVSCCTDYATLNYTSGVLAQKLGAAVVIRYMPKNCSADLTRVVDHVDHVGLNGTVEEQKALQKMFGLEEIVHYDDFAAGFYTFCDTIEGIPQNQTQNQTSQNITLPPETGIGLALALPNYAKWMSHSFLPGFCESFHYPEWTGRNNVACLETYDTKSPYYTDWSLSNKFSRQWTWLTCNEPFGYWPTATPPDRPSIVPRLVNRAYWERQFSSSWASTCEEGQGSSRITSQIAGAFLGYSKGWAMTSYRIWSSIARLPNCYGPSTAGVRMRRSTFFFPELLEEQRGGQLDKMMEIKHCGASGFRHDVNLVRERGVNPHYGAKDAYEIDTPVIDTDVATAWLMSLVKAKGAQLVTEAIHGDLLAQEDGLCRKFGVGAIVNATGLSARQLASDNKVYPLRGALVRVHNDGLRFPKIECAMSISANVMPGGDSSADGHTNGNSDNGIVFLVPRNDNTLIIGGVAQENEWKLDLQLDSPSIQQMRKRGEAFHPGLENAIVDAEYPIAQGLRPARKGNVRVERELRKCPKKCPNAFSCIVHSYGHGGSGWSLSFGCAVDVCELVEEVLRGIAPMSMDERWRSGHQPVKITDGITD</sequence>
<comment type="cofactor">
    <cofactor evidence="1">
        <name>FAD</name>
        <dbReference type="ChEBI" id="CHEBI:57692"/>
    </cofactor>
</comment>
<comment type="similarity">
    <text evidence="2">Belongs to the DAMOX/DASOX family.</text>
</comment>
<dbReference type="InterPro" id="IPR006076">
    <property type="entry name" value="FAD-dep_OxRdtase"/>
</dbReference>
<dbReference type="InterPro" id="IPR029058">
    <property type="entry name" value="AB_hydrolase_fold"/>
</dbReference>
<dbReference type="GO" id="GO:0019478">
    <property type="term" value="P:D-amino acid catabolic process"/>
    <property type="evidence" value="ECO:0007669"/>
    <property type="project" value="TreeGrafter"/>
</dbReference>
<evidence type="ECO:0000313" key="9">
    <source>
        <dbReference type="Proteomes" id="UP000490939"/>
    </source>
</evidence>
<dbReference type="Gene3D" id="3.40.50.720">
    <property type="entry name" value="NAD(P)-binding Rossmann-like Domain"/>
    <property type="match status" value="1"/>
</dbReference>
<feature type="signal peptide" evidence="6">
    <location>
        <begin position="1"/>
        <end position="18"/>
    </location>
</feature>
<keyword evidence="6" id="KW-0732">Signal</keyword>
<dbReference type="Gene3D" id="3.30.9.10">
    <property type="entry name" value="D-Amino Acid Oxidase, subunit A, domain 2"/>
    <property type="match status" value="1"/>
</dbReference>
<evidence type="ECO:0000256" key="1">
    <source>
        <dbReference type="ARBA" id="ARBA00001974"/>
    </source>
</evidence>
<keyword evidence="9" id="KW-1185">Reference proteome</keyword>
<keyword evidence="3" id="KW-0285">Flavoprotein</keyword>
<evidence type="ECO:0000313" key="8">
    <source>
        <dbReference type="EMBL" id="KAE9981180.1"/>
    </source>
</evidence>
<dbReference type="InterPro" id="IPR023209">
    <property type="entry name" value="DAO"/>
</dbReference>
<comment type="caution">
    <text evidence="8">The sequence shown here is derived from an EMBL/GenBank/DDBJ whole genome shotgun (WGS) entry which is preliminary data.</text>
</comment>
<evidence type="ECO:0000256" key="6">
    <source>
        <dbReference type="SAM" id="SignalP"/>
    </source>
</evidence>
<evidence type="ECO:0000256" key="5">
    <source>
        <dbReference type="ARBA" id="ARBA00023002"/>
    </source>
</evidence>
<dbReference type="PANTHER" id="PTHR11530:SF25">
    <property type="entry name" value="FAD DEPENDENT OXIDOREDUCTASE DOMAIN-CONTAINING PROTEIN"/>
    <property type="match status" value="1"/>
</dbReference>
<dbReference type="EMBL" id="WNWR01000370">
    <property type="protein sequence ID" value="KAE9981180.1"/>
    <property type="molecule type" value="Genomic_DNA"/>
</dbReference>
<dbReference type="GO" id="GO:0005737">
    <property type="term" value="C:cytoplasm"/>
    <property type="evidence" value="ECO:0007669"/>
    <property type="project" value="TreeGrafter"/>
</dbReference>
<keyword evidence="4" id="KW-0274">FAD</keyword>
<dbReference type="Gene3D" id="3.40.50.1820">
    <property type="entry name" value="alpha/beta hydrolase"/>
    <property type="match status" value="1"/>
</dbReference>
<feature type="chain" id="PRO_5034121027" description="FAD dependent oxidoreductase domain-containing protein" evidence="6">
    <location>
        <begin position="19"/>
        <end position="681"/>
    </location>
</feature>
<feature type="domain" description="FAD dependent oxidoreductase" evidence="7">
    <location>
        <begin position="316"/>
        <end position="648"/>
    </location>
</feature>
<gene>
    <name evidence="8" type="ORF">EG327_006344</name>
</gene>
<evidence type="ECO:0000256" key="3">
    <source>
        <dbReference type="ARBA" id="ARBA00022630"/>
    </source>
</evidence>
<dbReference type="AlphaFoldDB" id="A0A8H3V4F1"/>
<dbReference type="SUPFAM" id="SSF51971">
    <property type="entry name" value="Nucleotide-binding domain"/>
    <property type="match status" value="1"/>
</dbReference>
<dbReference type="GO" id="GO:0003884">
    <property type="term" value="F:D-amino-acid oxidase activity"/>
    <property type="evidence" value="ECO:0007669"/>
    <property type="project" value="InterPro"/>
</dbReference>
<evidence type="ECO:0000256" key="4">
    <source>
        <dbReference type="ARBA" id="ARBA00022827"/>
    </source>
</evidence>
<accession>A0A8H3V4F1</accession>
<dbReference type="SUPFAM" id="SSF54373">
    <property type="entry name" value="FAD-linked reductases, C-terminal domain"/>
    <property type="match status" value="1"/>
</dbReference>
<dbReference type="Pfam" id="PF01266">
    <property type="entry name" value="DAO"/>
    <property type="match status" value="1"/>
</dbReference>
<name>A0A8H3V4F1_VENIN</name>
<dbReference type="PANTHER" id="PTHR11530">
    <property type="entry name" value="D-AMINO ACID OXIDASE"/>
    <property type="match status" value="1"/>
</dbReference>